<dbReference type="SUPFAM" id="SSF82866">
    <property type="entry name" value="Multidrug efflux transporter AcrB transmembrane domain"/>
    <property type="match status" value="2"/>
</dbReference>
<dbReference type="Gene3D" id="3.30.2090.10">
    <property type="entry name" value="Multidrug efflux transporter AcrB TolC docking domain, DN and DC subdomains"/>
    <property type="match status" value="2"/>
</dbReference>
<dbReference type="AlphaFoldDB" id="A0A286G2G7"/>
<accession>A0A286G2G7</accession>
<dbReference type="PANTHER" id="PTHR32063">
    <property type="match status" value="1"/>
</dbReference>
<dbReference type="InterPro" id="IPR001036">
    <property type="entry name" value="Acrflvin-R"/>
</dbReference>
<evidence type="ECO:0000256" key="1">
    <source>
        <dbReference type="SAM" id="Phobius"/>
    </source>
</evidence>
<evidence type="ECO:0000313" key="3">
    <source>
        <dbReference type="Proteomes" id="UP000219621"/>
    </source>
</evidence>
<feature type="transmembrane region" description="Helical" evidence="1">
    <location>
        <begin position="428"/>
        <end position="450"/>
    </location>
</feature>
<evidence type="ECO:0000313" key="2">
    <source>
        <dbReference type="EMBL" id="SOD89663.1"/>
    </source>
</evidence>
<dbReference type="Gene3D" id="3.30.70.1440">
    <property type="entry name" value="Multidrug efflux transporter AcrB pore domain"/>
    <property type="match status" value="1"/>
</dbReference>
<dbReference type="SUPFAM" id="SSF82714">
    <property type="entry name" value="Multidrug efflux transporter AcrB TolC docking domain, DN and DC subdomains"/>
    <property type="match status" value="2"/>
</dbReference>
<sequence>MNALIDAAIHHARTVLSTLVLILLAGTITFIQIPKESAPDINIPVIYVSLVHTGIAPDDAVRMLVKPMEKELRTVEGVKEMRSTAYEGGANVLLEFEAGFDADQALDDVRQQVDKAKAELPDDTDEPIVSEVNFSLFPVLVIALSGDVPERTLLAVANDLEDEIEGLPQVLEANVGGDREEQGQVIIDPTLVEAYNLSANDFVTFFSGNNTLVAAGNLDTGAGRFAVKVPGLIETVPEVMNLPIKVQGNAIVSLADIGDGRRAFEDPEGFARVNGQPGLTVEVVKRTGENIIDTVAAVRAVVERERQTWPVGIDVTYMQDQSTEIRNSLNDLTNNVIAAVLLVMVLVVGALGLRSGLLVGIAIPGSFLMAILVIGAAGLTINMVVLFGLILAVGMLVDGAIVVTEYADRKMTEGLHRREAYALAGKRMAWPVIASTATTLAAFLPLAFWTGVVGEFMKYLPYTLLATLTASLFMALIFVPTLGAIFGKPGESDPETMKAIAASEEGDVRDLRGVTGAYARVLDVTLRHPGKVVLAAVGLLIGSQVLYGALGRGVEFFPNIEPEQAFLYVHARGNLSVHEKDALVRQVEEAVLEMDGIESLYVKTGLNAADREAPEDVVGSVGIDFTDWETRRPARQILEDIRVRTQAPEFAGITVEVREQEQGPPVGKPIQVQITGIDKDALYATAAKLRAGMESLGGFTDIEDSRAIPGIEWEITVDRAQAAKFGIDVRSVGDMVKMVTNGLKFTSYRPDNSDDEIDVVARYPEAYRSLDQLDRITVNTAEGTVPVGAFVQREAQPKTGEIRRVDGQQVVTVGADVAPGLLVADKLAELQAWMADADLDPRLGYEFKGEDEEQAKSQAFLMKAFGIALFLMAIILVTQFNSFYSAFLILSAVIMSTIGVFLGLLIFQQPFGIIMSGIGVIALAGIVVNNNIVLIDTYDRLKHDIADQHEAILRTGVQRLRPVMLTTITTGLGLLPMMFQVNIDFVNRHVSIGAPSMQWWSQLSTALVCGLTFATVLTLIVTPSALMLRVKARQWRDRRREAKLARA</sequence>
<name>A0A286G2G7_9PROT</name>
<dbReference type="Pfam" id="PF00873">
    <property type="entry name" value="ACR_tran"/>
    <property type="match status" value="1"/>
</dbReference>
<feature type="transmembrane region" description="Helical" evidence="1">
    <location>
        <begin position="963"/>
        <end position="983"/>
    </location>
</feature>
<proteinExistence type="predicted"/>
<dbReference type="Proteomes" id="UP000219621">
    <property type="component" value="Unassembled WGS sequence"/>
</dbReference>
<dbReference type="GO" id="GO:0042910">
    <property type="term" value="F:xenobiotic transmembrane transporter activity"/>
    <property type="evidence" value="ECO:0007669"/>
    <property type="project" value="TreeGrafter"/>
</dbReference>
<feature type="transmembrane region" description="Helical" evidence="1">
    <location>
        <begin position="884"/>
        <end position="907"/>
    </location>
</feature>
<dbReference type="GO" id="GO:0005886">
    <property type="term" value="C:plasma membrane"/>
    <property type="evidence" value="ECO:0007669"/>
    <property type="project" value="TreeGrafter"/>
</dbReference>
<feature type="transmembrane region" description="Helical" evidence="1">
    <location>
        <begin position="385"/>
        <end position="407"/>
    </location>
</feature>
<feature type="transmembrane region" description="Helical" evidence="1">
    <location>
        <begin position="1003"/>
        <end position="1030"/>
    </location>
</feature>
<gene>
    <name evidence="2" type="ORF">SAMN05421508_101294</name>
</gene>
<feature type="transmembrane region" description="Helical" evidence="1">
    <location>
        <begin position="462"/>
        <end position="487"/>
    </location>
</feature>
<keyword evidence="1" id="KW-1133">Transmembrane helix</keyword>
<dbReference type="SUPFAM" id="SSF82693">
    <property type="entry name" value="Multidrug efflux transporter AcrB pore domain, PN1, PN2, PC1 and PC2 subdomains"/>
    <property type="match status" value="2"/>
</dbReference>
<feature type="transmembrane region" description="Helical" evidence="1">
    <location>
        <begin position="913"/>
        <end position="935"/>
    </location>
</feature>
<dbReference type="RefSeq" id="WP_097277191.1">
    <property type="nucleotide sequence ID" value="NZ_OCNJ01000001.1"/>
</dbReference>
<dbReference type="Gene3D" id="3.30.70.1320">
    <property type="entry name" value="Multidrug efflux transporter AcrB pore domain like"/>
    <property type="match status" value="1"/>
</dbReference>
<dbReference type="PANTHER" id="PTHR32063:SF0">
    <property type="entry name" value="SWARMING MOTILITY PROTEIN SWRC"/>
    <property type="match status" value="1"/>
</dbReference>
<dbReference type="Gene3D" id="1.20.1640.10">
    <property type="entry name" value="Multidrug efflux transporter AcrB transmembrane domain"/>
    <property type="match status" value="2"/>
</dbReference>
<feature type="transmembrane region" description="Helical" evidence="1">
    <location>
        <begin position="358"/>
        <end position="379"/>
    </location>
</feature>
<organism evidence="2 3">
    <name type="scientific">Caenispirillum bisanense</name>
    <dbReference type="NCBI Taxonomy" id="414052"/>
    <lineage>
        <taxon>Bacteria</taxon>
        <taxon>Pseudomonadati</taxon>
        <taxon>Pseudomonadota</taxon>
        <taxon>Alphaproteobacteria</taxon>
        <taxon>Rhodospirillales</taxon>
        <taxon>Novispirillaceae</taxon>
        <taxon>Caenispirillum</taxon>
    </lineage>
</organism>
<keyword evidence="1" id="KW-0812">Transmembrane</keyword>
<feature type="transmembrane region" description="Helical" evidence="1">
    <location>
        <begin position="860"/>
        <end position="877"/>
    </location>
</feature>
<keyword evidence="3" id="KW-1185">Reference proteome</keyword>
<dbReference type="EMBL" id="OCNJ01000001">
    <property type="protein sequence ID" value="SOD89663.1"/>
    <property type="molecule type" value="Genomic_DNA"/>
</dbReference>
<keyword evidence="1" id="KW-0472">Membrane</keyword>
<feature type="transmembrane region" description="Helical" evidence="1">
    <location>
        <begin position="532"/>
        <end position="550"/>
    </location>
</feature>
<dbReference type="OrthoDB" id="9798415at2"/>
<dbReference type="Gene3D" id="3.30.70.1430">
    <property type="entry name" value="Multidrug efflux transporter AcrB pore domain"/>
    <property type="match status" value="2"/>
</dbReference>
<feature type="transmembrane region" description="Helical" evidence="1">
    <location>
        <begin position="332"/>
        <end position="351"/>
    </location>
</feature>
<feature type="transmembrane region" description="Helical" evidence="1">
    <location>
        <begin position="12"/>
        <end position="33"/>
    </location>
</feature>
<dbReference type="PRINTS" id="PR00702">
    <property type="entry name" value="ACRIFLAVINRP"/>
</dbReference>
<dbReference type="InterPro" id="IPR027463">
    <property type="entry name" value="AcrB_DN_DC_subdom"/>
</dbReference>
<reference evidence="2 3" key="1">
    <citation type="submission" date="2017-09" db="EMBL/GenBank/DDBJ databases">
        <authorList>
            <person name="Ehlers B."/>
            <person name="Leendertz F.H."/>
        </authorList>
    </citation>
    <scope>NUCLEOTIDE SEQUENCE [LARGE SCALE GENOMIC DNA]</scope>
    <source>
        <strain evidence="2 3">USBA 140</strain>
    </source>
</reference>
<protein>
    <submittedName>
        <fullName evidence="2">Multidrug efflux pump</fullName>
    </submittedName>
</protein>